<proteinExistence type="predicted"/>
<protein>
    <submittedName>
        <fullName evidence="3">Mobile element protein</fullName>
    </submittedName>
</protein>
<organism evidence="3 4">
    <name type="scientific">Frigoriglobus tundricola</name>
    <dbReference type="NCBI Taxonomy" id="2774151"/>
    <lineage>
        <taxon>Bacteria</taxon>
        <taxon>Pseudomonadati</taxon>
        <taxon>Planctomycetota</taxon>
        <taxon>Planctomycetia</taxon>
        <taxon>Gemmatales</taxon>
        <taxon>Gemmataceae</taxon>
        <taxon>Frigoriglobus</taxon>
    </lineage>
</organism>
<name>A0A6M5YYX7_9BACT</name>
<evidence type="ECO:0000259" key="2">
    <source>
        <dbReference type="Pfam" id="PF13358"/>
    </source>
</evidence>
<dbReference type="EMBL" id="CP053452">
    <property type="protein sequence ID" value="QJW98451.1"/>
    <property type="molecule type" value="Genomic_DNA"/>
</dbReference>
<gene>
    <name evidence="3" type="ORF">FTUN_6041</name>
</gene>
<reference evidence="4" key="1">
    <citation type="submission" date="2020-05" db="EMBL/GenBank/DDBJ databases">
        <title>Frigoriglobus tundricola gen. nov., sp. nov., a psychrotolerant cellulolytic planctomycete of the family Gemmataceae with two divergent copies of 16S rRNA gene.</title>
        <authorList>
            <person name="Kulichevskaya I.S."/>
            <person name="Ivanova A.A."/>
            <person name="Naumoff D.G."/>
            <person name="Beletsky A.V."/>
            <person name="Rijpstra W.I.C."/>
            <person name="Sinninghe Damste J.S."/>
            <person name="Mardanov A.V."/>
            <person name="Ravin N.V."/>
            <person name="Dedysh S.N."/>
        </authorList>
    </citation>
    <scope>NUCLEOTIDE SEQUENCE [LARGE SCALE GENOMIC DNA]</scope>
    <source>
        <strain evidence="4">PL17</strain>
    </source>
</reference>
<feature type="region of interest" description="Disordered" evidence="1">
    <location>
        <begin position="105"/>
        <end position="127"/>
    </location>
</feature>
<dbReference type="AlphaFoldDB" id="A0A6M5YYX7"/>
<feature type="compositionally biased region" description="Basic residues" evidence="1">
    <location>
        <begin position="109"/>
        <end position="125"/>
    </location>
</feature>
<dbReference type="InterPro" id="IPR047655">
    <property type="entry name" value="Transpos_IS630-like"/>
</dbReference>
<dbReference type="InterPro" id="IPR038717">
    <property type="entry name" value="Tc1-like_DDE_dom"/>
</dbReference>
<dbReference type="Proteomes" id="UP000503447">
    <property type="component" value="Chromosome"/>
</dbReference>
<dbReference type="Pfam" id="PF13358">
    <property type="entry name" value="DDE_3"/>
    <property type="match status" value="1"/>
</dbReference>
<sequence length="294" mass="33875">MDRALVVATACQSVAETGEPLSRQSLADLTRRANRLLAEPMSKSTVWRTLDEDAIKPWQYEHWIFPRDRQFRKKAGPVFDLYAGVWNGEPLGPKDFVLSCDEKTSIQARQRKHPGPAPKPGRRRRVEPEYKRGGALQYLAAWDVHRGIVTGRCEAKTGIVPFGRLVDQLLESAAYAAAERLFLVVDNGSSHRGRTSIQRLKKRDRRIVLLHTPVHASWLNQAEVYFSMVQRKVLTPNDFANLEELRVRLRLYEELSNRSPKPFQWKFTREKLERWLQRVKPHFAELQIAGDSLG</sequence>
<evidence type="ECO:0000313" key="4">
    <source>
        <dbReference type="Proteomes" id="UP000503447"/>
    </source>
</evidence>
<keyword evidence="4" id="KW-1185">Reference proteome</keyword>
<evidence type="ECO:0000256" key="1">
    <source>
        <dbReference type="SAM" id="MobiDB-lite"/>
    </source>
</evidence>
<evidence type="ECO:0000313" key="3">
    <source>
        <dbReference type="EMBL" id="QJW98451.1"/>
    </source>
</evidence>
<dbReference type="KEGG" id="ftj:FTUN_6041"/>
<dbReference type="NCBIfam" id="NF033545">
    <property type="entry name" value="transpos_IS630"/>
    <property type="match status" value="1"/>
</dbReference>
<feature type="domain" description="Tc1-like transposase DDE" evidence="2">
    <location>
        <begin position="98"/>
        <end position="246"/>
    </location>
</feature>
<accession>A0A6M5YYX7</accession>